<proteinExistence type="predicted"/>
<protein>
    <submittedName>
        <fullName evidence="2">Pyridoxamine 5'-phosphate oxidase family protein</fullName>
    </submittedName>
</protein>
<keyword evidence="3" id="KW-1185">Reference proteome</keyword>
<dbReference type="InterPro" id="IPR052917">
    <property type="entry name" value="Stress-Dev_Protein"/>
</dbReference>
<feature type="domain" description="General stress protein FMN-binding split barrel" evidence="1">
    <location>
        <begin position="16"/>
        <end position="149"/>
    </location>
</feature>
<organism evidence="2 3">
    <name type="scientific">Sphingomonas piscis</name>
    <dbReference type="NCBI Taxonomy" id="2714943"/>
    <lineage>
        <taxon>Bacteria</taxon>
        <taxon>Pseudomonadati</taxon>
        <taxon>Pseudomonadota</taxon>
        <taxon>Alphaproteobacteria</taxon>
        <taxon>Sphingomonadales</taxon>
        <taxon>Sphingomonadaceae</taxon>
        <taxon>Sphingomonas</taxon>
    </lineage>
</organism>
<sequence length="173" mass="19260">MAEETQGEREERLRSSFWEALDDSPFMMLGLQGVEDSRTRPMTAQVDAEDAEDGGTLYFFAAKSEALGQAIGSGHRAVATYSSKDHKVFAHVHGTLVPANDRAIIERLWNPFIASWYKDGKDDPDLLLLRFDTERADVWEAHSGSTLVAAALKMLGRDPGRDHQRENQAEVAL</sequence>
<name>A0A6G7YLH4_9SPHN</name>
<evidence type="ECO:0000313" key="3">
    <source>
        <dbReference type="Proteomes" id="UP000503222"/>
    </source>
</evidence>
<dbReference type="EMBL" id="CP049869">
    <property type="protein sequence ID" value="QIK77595.1"/>
    <property type="molecule type" value="Genomic_DNA"/>
</dbReference>
<evidence type="ECO:0000313" key="2">
    <source>
        <dbReference type="EMBL" id="QIK77595.1"/>
    </source>
</evidence>
<dbReference type="Proteomes" id="UP000503222">
    <property type="component" value="Chromosome"/>
</dbReference>
<reference evidence="2 3" key="1">
    <citation type="submission" date="2020-03" db="EMBL/GenBank/DDBJ databases">
        <title>Sphingomonas sp. nov., isolated from fish.</title>
        <authorList>
            <person name="Hyun D.-W."/>
            <person name="Bae J.-W."/>
        </authorList>
    </citation>
    <scope>NUCLEOTIDE SEQUENCE [LARGE SCALE GENOMIC DNA]</scope>
    <source>
        <strain evidence="2 3">HDW15B</strain>
    </source>
</reference>
<dbReference type="SUPFAM" id="SSF50475">
    <property type="entry name" value="FMN-binding split barrel"/>
    <property type="match status" value="1"/>
</dbReference>
<dbReference type="PANTHER" id="PTHR34818:SF1">
    <property type="entry name" value="PROTEIN BLI-3"/>
    <property type="match status" value="1"/>
</dbReference>
<dbReference type="KEGG" id="spii:G7077_00335"/>
<dbReference type="RefSeq" id="WP_166409991.1">
    <property type="nucleotide sequence ID" value="NZ_CP049869.1"/>
</dbReference>
<dbReference type="Pfam" id="PF16242">
    <property type="entry name" value="Pyrid_ox_like"/>
    <property type="match status" value="1"/>
</dbReference>
<gene>
    <name evidence="2" type="ORF">G7077_00335</name>
</gene>
<dbReference type="PANTHER" id="PTHR34818">
    <property type="entry name" value="PROTEIN BLI-3"/>
    <property type="match status" value="1"/>
</dbReference>
<dbReference type="AlphaFoldDB" id="A0A6G7YLH4"/>
<dbReference type="InterPro" id="IPR012349">
    <property type="entry name" value="Split_barrel_FMN-bd"/>
</dbReference>
<dbReference type="InterPro" id="IPR038725">
    <property type="entry name" value="YdaG_split_barrel_FMN-bd"/>
</dbReference>
<dbReference type="Gene3D" id="2.30.110.10">
    <property type="entry name" value="Electron Transport, Fmn-binding Protein, Chain A"/>
    <property type="match status" value="1"/>
</dbReference>
<evidence type="ECO:0000259" key="1">
    <source>
        <dbReference type="Pfam" id="PF16242"/>
    </source>
</evidence>
<accession>A0A6G7YLH4</accession>